<evidence type="ECO:0000313" key="3">
    <source>
        <dbReference type="EMBL" id="CAD8163870.1"/>
    </source>
</evidence>
<evidence type="ECO:0000313" key="5">
    <source>
        <dbReference type="Proteomes" id="UP000689195"/>
    </source>
</evidence>
<dbReference type="Proteomes" id="UP000689195">
    <property type="component" value="Unassembled WGS sequence"/>
</dbReference>
<keyword evidence="1" id="KW-0732">Signal</keyword>
<organism evidence="4 5">
    <name type="scientific">Paramecium pentaurelia</name>
    <dbReference type="NCBI Taxonomy" id="43138"/>
    <lineage>
        <taxon>Eukaryota</taxon>
        <taxon>Sar</taxon>
        <taxon>Alveolata</taxon>
        <taxon>Ciliophora</taxon>
        <taxon>Intramacronucleata</taxon>
        <taxon>Oligohymenophorea</taxon>
        <taxon>Peniculida</taxon>
        <taxon>Parameciidae</taxon>
        <taxon>Paramecium</taxon>
    </lineage>
</organism>
<feature type="chain" id="PRO_5044157066" evidence="1">
    <location>
        <begin position="17"/>
        <end position="73"/>
    </location>
</feature>
<gene>
    <name evidence="2" type="ORF">PPENT_87.1.T0400102</name>
    <name evidence="3" type="ORF">PPENT_87.1.T0400106</name>
    <name evidence="4" type="ORF">PPENT_87.1.T0400108</name>
</gene>
<dbReference type="EMBL" id="CAJJDO010000040">
    <property type="protein sequence ID" value="CAD8163870.1"/>
    <property type="molecule type" value="Genomic_DNA"/>
</dbReference>
<dbReference type="AlphaFoldDB" id="A0A8S1UHP0"/>
<reference evidence="4" key="1">
    <citation type="submission" date="2021-01" db="EMBL/GenBank/DDBJ databases">
        <authorList>
            <consortium name="Genoscope - CEA"/>
            <person name="William W."/>
        </authorList>
    </citation>
    <scope>NUCLEOTIDE SEQUENCE</scope>
</reference>
<comment type="caution">
    <text evidence="4">The sequence shown here is derived from an EMBL/GenBank/DDBJ whole genome shotgun (WGS) entry which is preliminary data.</text>
</comment>
<proteinExistence type="predicted"/>
<evidence type="ECO:0000256" key="1">
    <source>
        <dbReference type="SAM" id="SignalP"/>
    </source>
</evidence>
<dbReference type="EMBL" id="CAJJDO010000040">
    <property type="protein sequence ID" value="CAD8163864.1"/>
    <property type="molecule type" value="Genomic_DNA"/>
</dbReference>
<feature type="signal peptide" evidence="1">
    <location>
        <begin position="1"/>
        <end position="16"/>
    </location>
</feature>
<protein>
    <submittedName>
        <fullName evidence="4">Uncharacterized protein</fullName>
    </submittedName>
</protein>
<name>A0A8S1UHP0_9CILI</name>
<dbReference type="EMBL" id="CAJJDO010000040">
    <property type="protein sequence ID" value="CAD8163874.1"/>
    <property type="molecule type" value="Genomic_DNA"/>
</dbReference>
<sequence length="73" mass="7717">MKAFLLVCLIATSIMANEIDTPQEQELNAQPDSPSFLQLQACAVCCNGVCCATSGNCVKGKCNNIISPYCTQG</sequence>
<accession>A0A8S1UHP0</accession>
<evidence type="ECO:0000313" key="4">
    <source>
        <dbReference type="EMBL" id="CAD8163874.1"/>
    </source>
</evidence>
<evidence type="ECO:0000313" key="2">
    <source>
        <dbReference type="EMBL" id="CAD8163864.1"/>
    </source>
</evidence>
<dbReference type="OrthoDB" id="304653at2759"/>
<keyword evidence="5" id="KW-1185">Reference proteome</keyword>